<dbReference type="PROSITE" id="PS51257">
    <property type="entry name" value="PROKAR_LIPOPROTEIN"/>
    <property type="match status" value="1"/>
</dbReference>
<comment type="caution">
    <text evidence="3">The sequence shown here is derived from an EMBL/GenBank/DDBJ whole genome shotgun (WGS) entry which is preliminary data.</text>
</comment>
<feature type="chain" id="PRO_5038745401" evidence="2">
    <location>
        <begin position="24"/>
        <end position="841"/>
    </location>
</feature>
<dbReference type="GO" id="GO:0005975">
    <property type="term" value="P:carbohydrate metabolic process"/>
    <property type="evidence" value="ECO:0007669"/>
    <property type="project" value="InterPro"/>
</dbReference>
<dbReference type="Gene3D" id="1.50.10.10">
    <property type="match status" value="1"/>
</dbReference>
<feature type="signal peptide" evidence="2">
    <location>
        <begin position="1"/>
        <end position="23"/>
    </location>
</feature>
<keyword evidence="2" id="KW-0732">Signal</keyword>
<reference evidence="3" key="1">
    <citation type="submission" date="2020-10" db="EMBL/GenBank/DDBJ databases">
        <authorList>
            <person name="Gilroy R."/>
        </authorList>
    </citation>
    <scope>NUCLEOTIDE SEQUENCE</scope>
    <source>
        <strain evidence="3">CHK195-4489</strain>
    </source>
</reference>
<dbReference type="Proteomes" id="UP000824089">
    <property type="component" value="Unassembled WGS sequence"/>
</dbReference>
<dbReference type="EMBL" id="DVMM01000211">
    <property type="protein sequence ID" value="HIU30511.1"/>
    <property type="molecule type" value="Genomic_DNA"/>
</dbReference>
<gene>
    <name evidence="3" type="ORF">IAD50_09490</name>
</gene>
<name>A0A9D1I8T8_9CLOT</name>
<evidence type="ECO:0000313" key="4">
    <source>
        <dbReference type="Proteomes" id="UP000824089"/>
    </source>
</evidence>
<proteinExistence type="predicted"/>
<dbReference type="SUPFAM" id="SSF48208">
    <property type="entry name" value="Six-hairpin glycosidases"/>
    <property type="match status" value="1"/>
</dbReference>
<organism evidence="3 4">
    <name type="scientific">Candidatus Egerieisoma faecipullorum</name>
    <dbReference type="NCBI Taxonomy" id="2840963"/>
    <lineage>
        <taxon>Bacteria</taxon>
        <taxon>Bacillati</taxon>
        <taxon>Bacillota</taxon>
        <taxon>Clostridia</taxon>
        <taxon>Eubacteriales</taxon>
        <taxon>Clostridiaceae</taxon>
        <taxon>Clostridiaceae incertae sedis</taxon>
        <taxon>Candidatus Egerieisoma</taxon>
    </lineage>
</organism>
<evidence type="ECO:0000256" key="2">
    <source>
        <dbReference type="SAM" id="SignalP"/>
    </source>
</evidence>
<keyword evidence="1" id="KW-0812">Transmembrane</keyword>
<accession>A0A9D1I8T8</accession>
<reference evidence="3" key="2">
    <citation type="journal article" date="2021" name="PeerJ">
        <title>Extensive microbial diversity within the chicken gut microbiome revealed by metagenomics and culture.</title>
        <authorList>
            <person name="Gilroy R."/>
            <person name="Ravi A."/>
            <person name="Getino M."/>
            <person name="Pursley I."/>
            <person name="Horton D.L."/>
            <person name="Alikhan N.F."/>
            <person name="Baker D."/>
            <person name="Gharbi K."/>
            <person name="Hall N."/>
            <person name="Watson M."/>
            <person name="Adriaenssens E.M."/>
            <person name="Foster-Nyarko E."/>
            <person name="Jarju S."/>
            <person name="Secka A."/>
            <person name="Antonio M."/>
            <person name="Oren A."/>
            <person name="Chaudhuri R.R."/>
            <person name="La Ragione R."/>
            <person name="Hildebrand F."/>
            <person name="Pallen M.J."/>
        </authorList>
    </citation>
    <scope>NUCLEOTIDE SEQUENCE</scope>
    <source>
        <strain evidence="3">CHK195-4489</strain>
    </source>
</reference>
<dbReference type="InterPro" id="IPR008928">
    <property type="entry name" value="6-hairpin_glycosidase_sf"/>
</dbReference>
<evidence type="ECO:0000256" key="1">
    <source>
        <dbReference type="SAM" id="Phobius"/>
    </source>
</evidence>
<dbReference type="InterPro" id="IPR012341">
    <property type="entry name" value="6hp_glycosidase-like_sf"/>
</dbReference>
<evidence type="ECO:0000313" key="3">
    <source>
        <dbReference type="EMBL" id="HIU30511.1"/>
    </source>
</evidence>
<dbReference type="AlphaFoldDB" id="A0A9D1I8T8"/>
<protein>
    <submittedName>
        <fullName evidence="3">Uncharacterized protein</fullName>
    </submittedName>
</protein>
<sequence length="841" mass="93310">MCRKTSGILILFVFLFIAGACYAARADAAGEGTAEWVTFPYTASEAESYEYLYVVGGYHSVDNGCPAWGTADSANARFIGDSMGDLVITYDDGTQEKVPLVFGYTMWYFQNWQEESMPFRTENADAELTGLLKSSLHLFGAFEGENKCIFRLKVQNKPIERIQIEDNPEKEGSPVFDGAFLVNGSVSELSGRGFQFDAQDPFFSEHTVDSGDSYPDTVKEAIRKINYALMTYEEDFQNAPDFVYPSDYTGSRVYFTGSPIAEIASGVVYHNLVNLIERTDEDGFMHTSYKDAPSWRYDGFGFWVPAANSYYDSFYSRDGGRGIMTLNTYGLVSKAQDSVMNANQWMMYFPENNITFMGEAVPGHYTVVVNKPMLYSQTLVPDANWPTRYTQEKFGDDYQNLGNQETDGHGLMMLANYNVWKNQGADAEWVNEHWSYINEAAKWILWCFDHPDLSFASDGLLYAESEAGMMEYTLYCNVACCLGMYGYAEMAEAAGKTAEAAEWRECADSMKDGIENRFARGDRNRWTASGFGFYHDPVLTMMSDFFGYDLSDMIPEWVENSRNTYASDITSVSEVGYFGATGIGYNHSMITQNALLLDQMSDATKLMENLSKLSYAPRLPEPYLVPEGITVDAEAGVIRRQGDLGNLVQLAEALKCYAITMGVSPVNNRTLKIMPRLPESWNLDIQDFALQNAEGSADLLVSYPKDGVQTAQITLDNTSGFDEVKFRFGPLPADTGSAAVQINGANVPCELVISGDSAWVWVTFTPDASAEQRLALIYGTSTENLPSWPTEWSEHKTGSMASASGTANRMIPWLIAGACGVVVIAAAVTAVVVIRKRKRGA</sequence>
<feature type="transmembrane region" description="Helical" evidence="1">
    <location>
        <begin position="810"/>
        <end position="834"/>
    </location>
</feature>
<keyword evidence="1" id="KW-0472">Membrane</keyword>
<keyword evidence="1" id="KW-1133">Transmembrane helix</keyword>